<name>A0A930YPU4_9ACTN</name>
<dbReference type="RefSeq" id="WP_194696188.1">
    <property type="nucleotide sequence ID" value="NZ_JADKPO010000011.1"/>
</dbReference>
<keyword evidence="1" id="KW-0436">Ligase</keyword>
<protein>
    <submittedName>
        <fullName evidence="1">2'-5' RNA ligase family protein</fullName>
    </submittedName>
</protein>
<comment type="caution">
    <text evidence="1">The sequence shown here is derived from an EMBL/GenBank/DDBJ whole genome shotgun (WGS) entry which is preliminary data.</text>
</comment>
<evidence type="ECO:0000313" key="2">
    <source>
        <dbReference type="Proteomes" id="UP000660668"/>
    </source>
</evidence>
<dbReference type="InterPro" id="IPR050580">
    <property type="entry name" value="2H_phosphoesterase_YjcG-like"/>
</dbReference>
<organism evidence="1 2">
    <name type="scientific">Nocardioides agariphilus</name>
    <dbReference type="NCBI Taxonomy" id="433664"/>
    <lineage>
        <taxon>Bacteria</taxon>
        <taxon>Bacillati</taxon>
        <taxon>Actinomycetota</taxon>
        <taxon>Actinomycetes</taxon>
        <taxon>Propionibacteriales</taxon>
        <taxon>Nocardioidaceae</taxon>
        <taxon>Nocardioides</taxon>
    </lineage>
</organism>
<dbReference type="AlphaFoldDB" id="A0A930YPU4"/>
<sequence length="170" mass="18475">MPVIGVALSIPEPWASQLQDYRTSIDSSAATIPTHITLIPPTEVGDKELDAVEEHLAKVADSGGTFEVHLRGTGTFRPVSPVVFVSLAKGIGQTEQLASALRSGPLAVDVEFPFHPHVTVAHHLPDDVMDEVFEELAGFEASFEVTGFHLYVHDDVHGWQPTRDFALSRV</sequence>
<dbReference type="GO" id="GO:0016874">
    <property type="term" value="F:ligase activity"/>
    <property type="evidence" value="ECO:0007669"/>
    <property type="project" value="UniProtKB-KW"/>
</dbReference>
<dbReference type="Gene3D" id="3.90.1140.10">
    <property type="entry name" value="Cyclic phosphodiesterase"/>
    <property type="match status" value="1"/>
</dbReference>
<accession>A0A930YPU4</accession>
<dbReference type="EMBL" id="JADKPO010000011">
    <property type="protein sequence ID" value="MBF4768030.1"/>
    <property type="molecule type" value="Genomic_DNA"/>
</dbReference>
<dbReference type="PANTHER" id="PTHR40037:SF1">
    <property type="entry name" value="PHOSPHOESTERASE SAOUHSC_00951-RELATED"/>
    <property type="match status" value="1"/>
</dbReference>
<gene>
    <name evidence="1" type="ORF">ISU10_09650</name>
</gene>
<proteinExistence type="predicted"/>
<dbReference type="Pfam" id="PF13563">
    <property type="entry name" value="2_5_RNA_ligase2"/>
    <property type="match status" value="1"/>
</dbReference>
<dbReference type="PANTHER" id="PTHR40037">
    <property type="entry name" value="PHOSPHOESTERASE YJCG-RELATED"/>
    <property type="match status" value="1"/>
</dbReference>
<dbReference type="Proteomes" id="UP000660668">
    <property type="component" value="Unassembled WGS sequence"/>
</dbReference>
<dbReference type="SUPFAM" id="SSF55144">
    <property type="entry name" value="LigT-like"/>
    <property type="match status" value="1"/>
</dbReference>
<keyword evidence="2" id="KW-1185">Reference proteome</keyword>
<evidence type="ECO:0000313" key="1">
    <source>
        <dbReference type="EMBL" id="MBF4768030.1"/>
    </source>
</evidence>
<reference evidence="1" key="1">
    <citation type="submission" date="2020-11" db="EMBL/GenBank/DDBJ databases">
        <title>Nocardioides cynanchi sp. nov., isolated from soil of rhizosphere of Cynanchum wilfordii.</title>
        <authorList>
            <person name="Lee J.-S."/>
            <person name="Suh M.K."/>
            <person name="Kim J.-S."/>
        </authorList>
    </citation>
    <scope>NUCLEOTIDE SEQUENCE</scope>
    <source>
        <strain evidence="1">KCTC 19276</strain>
    </source>
</reference>
<dbReference type="InterPro" id="IPR009097">
    <property type="entry name" value="Cyclic_Pdiesterase"/>
</dbReference>